<gene>
    <name evidence="2" type="ORF">NAG76_02805</name>
</gene>
<dbReference type="EMBL" id="CP097899">
    <property type="protein sequence ID" value="URN95207.1"/>
    <property type="molecule type" value="Genomic_DNA"/>
</dbReference>
<sequence>MGISTKFPLQMGHPSLDLVNTEVIRRNKRIDLFTTIDDVYEWLSQLAQWDHIAPIINALDEQVLFDGLCNIRATLRLQYEQSAEGQLVSDQFIGLMEAYIAKAPFTYVWRGQLVALPIGEPIAMLYSYIAFDALTLFAEGKLQQLTHCSNPDCILLYIDDSGRRKWCSMQICGNRQKVAKHQKNKPTKK</sequence>
<evidence type="ECO:0000259" key="1">
    <source>
        <dbReference type="Pfam" id="PF11706"/>
    </source>
</evidence>
<evidence type="ECO:0000313" key="3">
    <source>
        <dbReference type="Proteomes" id="UP001056756"/>
    </source>
</evidence>
<dbReference type="InterPro" id="IPR023286">
    <property type="entry name" value="ABATE_dom_sf"/>
</dbReference>
<name>A0A9J6ZGP5_9BACL</name>
<dbReference type="Gene3D" id="1.10.3300.10">
    <property type="entry name" value="Jann2411-like domain"/>
    <property type="match status" value="1"/>
</dbReference>
<dbReference type="AlphaFoldDB" id="A0A9J6ZGP5"/>
<proteinExistence type="predicted"/>
<accession>A0A9J6ZGP5</accession>
<dbReference type="Proteomes" id="UP001056756">
    <property type="component" value="Chromosome"/>
</dbReference>
<dbReference type="Pfam" id="PF11706">
    <property type="entry name" value="zf-CGNR"/>
    <property type="match status" value="1"/>
</dbReference>
<dbReference type="InterPro" id="IPR021005">
    <property type="entry name" value="Znf_CGNR"/>
</dbReference>
<dbReference type="InterPro" id="IPR010852">
    <property type="entry name" value="ABATE"/>
</dbReference>
<organism evidence="2 3">
    <name type="scientific">Candidatus Pristimantibacillus lignocellulolyticus</name>
    <dbReference type="NCBI Taxonomy" id="2994561"/>
    <lineage>
        <taxon>Bacteria</taxon>
        <taxon>Bacillati</taxon>
        <taxon>Bacillota</taxon>
        <taxon>Bacilli</taxon>
        <taxon>Bacillales</taxon>
        <taxon>Paenibacillaceae</taxon>
        <taxon>Candidatus Pristimantibacillus</taxon>
    </lineage>
</organism>
<feature type="domain" description="Zinc finger CGNR" evidence="1">
    <location>
        <begin position="145"/>
        <end position="183"/>
    </location>
</feature>
<dbReference type="PANTHER" id="PTHR35525:SF3">
    <property type="entry name" value="BLL6575 PROTEIN"/>
    <property type="match status" value="1"/>
</dbReference>
<dbReference type="PANTHER" id="PTHR35525">
    <property type="entry name" value="BLL6575 PROTEIN"/>
    <property type="match status" value="1"/>
</dbReference>
<reference evidence="2" key="1">
    <citation type="submission" date="2022-05" db="EMBL/GenBank/DDBJ databases">
        <title>Novel bacterial taxa in a minimal lignocellulolytic consortium and its capacity to transform plastics disclosed by genome-resolved metagenomics.</title>
        <authorList>
            <person name="Rodriguez C.A.D."/>
            <person name="Diaz-Garcia L."/>
            <person name="Herrera K."/>
            <person name="Tarazona N.A."/>
            <person name="Sproer C."/>
            <person name="Overmann J."/>
            <person name="Jimenez D.J."/>
        </authorList>
    </citation>
    <scope>NUCLEOTIDE SEQUENCE</scope>
    <source>
        <strain evidence="2">MAG5</strain>
    </source>
</reference>
<protein>
    <submittedName>
        <fullName evidence="2">CGNR zinc finger domain-containing protein</fullName>
    </submittedName>
</protein>
<evidence type="ECO:0000313" key="2">
    <source>
        <dbReference type="EMBL" id="URN95207.1"/>
    </source>
</evidence>
<dbReference type="Pfam" id="PF07336">
    <property type="entry name" value="ABATE"/>
    <property type="match status" value="1"/>
</dbReference>
<dbReference type="SUPFAM" id="SSF160904">
    <property type="entry name" value="Jann2411-like"/>
    <property type="match status" value="1"/>
</dbReference>
<dbReference type="KEGG" id="plig:NAG76_02805"/>